<feature type="domain" description="HNH nuclease" evidence="1">
    <location>
        <begin position="96"/>
        <end position="146"/>
    </location>
</feature>
<organism evidence="2 3">
    <name type="scientific">Pseudomonas asiatica</name>
    <dbReference type="NCBI Taxonomy" id="2219225"/>
    <lineage>
        <taxon>Bacteria</taxon>
        <taxon>Pseudomonadati</taxon>
        <taxon>Pseudomonadota</taxon>
        <taxon>Gammaproteobacteria</taxon>
        <taxon>Pseudomonadales</taxon>
        <taxon>Pseudomonadaceae</taxon>
        <taxon>Pseudomonas</taxon>
    </lineage>
</organism>
<dbReference type="CDD" id="cd00085">
    <property type="entry name" value="HNHc"/>
    <property type="match status" value="1"/>
</dbReference>
<dbReference type="SMART" id="SM00507">
    <property type="entry name" value="HNHc"/>
    <property type="match status" value="1"/>
</dbReference>
<dbReference type="InterPro" id="IPR003615">
    <property type="entry name" value="HNH_nuc"/>
</dbReference>
<dbReference type="GO" id="GO:0003676">
    <property type="term" value="F:nucleic acid binding"/>
    <property type="evidence" value="ECO:0007669"/>
    <property type="project" value="InterPro"/>
</dbReference>
<dbReference type="PANTHER" id="PTHR33877:SF2">
    <property type="entry name" value="OS07G0170200 PROTEIN"/>
    <property type="match status" value="1"/>
</dbReference>
<dbReference type="RefSeq" id="WP_254436664.1">
    <property type="nucleotide sequence ID" value="NZ_CP139471.1"/>
</dbReference>
<evidence type="ECO:0000313" key="2">
    <source>
        <dbReference type="EMBL" id="MDD2113805.1"/>
    </source>
</evidence>
<dbReference type="PANTHER" id="PTHR33877">
    <property type="entry name" value="SLL1193 PROTEIN"/>
    <property type="match status" value="1"/>
</dbReference>
<keyword evidence="2" id="KW-0255">Endonuclease</keyword>
<evidence type="ECO:0000259" key="1">
    <source>
        <dbReference type="SMART" id="SM00507"/>
    </source>
</evidence>
<gene>
    <name evidence="2" type="ORF">NP554_18685</name>
</gene>
<dbReference type="EMBL" id="JANIAM010000015">
    <property type="protein sequence ID" value="MDD2113805.1"/>
    <property type="molecule type" value="Genomic_DNA"/>
</dbReference>
<reference evidence="2" key="1">
    <citation type="submission" date="2022-07" db="EMBL/GenBank/DDBJ databases">
        <title>Multi-strain Analysis of Pseudomonas putida Reveals Metabolic and Genetic Diversity.</title>
        <authorList>
            <person name="Monk J.M."/>
        </authorList>
    </citation>
    <scope>NUCLEOTIDE SEQUENCE</scope>
    <source>
        <strain evidence="2">17633</strain>
    </source>
</reference>
<keyword evidence="2" id="KW-0378">Hydrolase</keyword>
<dbReference type="Pfam" id="PF01844">
    <property type="entry name" value="HNH"/>
    <property type="match status" value="1"/>
</dbReference>
<dbReference type="InterPro" id="IPR002711">
    <property type="entry name" value="HNH"/>
</dbReference>
<accession>A0A9X4DCW1</accession>
<sequence length="163" mass="17980">MSVQSMMWALGQSEIGPLEKFVLLCICDNAQEPFSGVSIASIGRYTNIPEDQVKQLIDGLEDLGLIEVAGRDRFILAFEGDAPTKPSYRKKVIGPRIRLAVFERDGYACLRCGSRSDLRADHVVPEVQGGEASEENLQTLCAPCNSWKGTKTIDFRGQGRWTA</sequence>
<dbReference type="Gene3D" id="1.10.30.50">
    <property type="match status" value="1"/>
</dbReference>
<dbReference type="GO" id="GO:0008270">
    <property type="term" value="F:zinc ion binding"/>
    <property type="evidence" value="ECO:0007669"/>
    <property type="project" value="InterPro"/>
</dbReference>
<dbReference type="InterPro" id="IPR052892">
    <property type="entry name" value="NA-targeting_endonuclease"/>
</dbReference>
<dbReference type="Proteomes" id="UP001150728">
    <property type="component" value="Unassembled WGS sequence"/>
</dbReference>
<proteinExistence type="predicted"/>
<evidence type="ECO:0000313" key="3">
    <source>
        <dbReference type="Proteomes" id="UP001150728"/>
    </source>
</evidence>
<name>A0A9X4DCW1_9PSED</name>
<keyword evidence="2" id="KW-0540">Nuclease</keyword>
<protein>
    <submittedName>
        <fullName evidence="2">HNH endonuclease</fullName>
    </submittedName>
</protein>
<dbReference type="AlphaFoldDB" id="A0A9X4DCW1"/>
<comment type="caution">
    <text evidence="2">The sequence shown here is derived from an EMBL/GenBank/DDBJ whole genome shotgun (WGS) entry which is preliminary data.</text>
</comment>
<dbReference type="GO" id="GO:0004519">
    <property type="term" value="F:endonuclease activity"/>
    <property type="evidence" value="ECO:0007669"/>
    <property type="project" value="UniProtKB-KW"/>
</dbReference>